<proteinExistence type="predicted"/>
<feature type="compositionally biased region" description="Basic and acidic residues" evidence="1">
    <location>
        <begin position="410"/>
        <end position="419"/>
    </location>
</feature>
<evidence type="ECO:0000256" key="2">
    <source>
        <dbReference type="SAM" id="Phobius"/>
    </source>
</evidence>
<comment type="caution">
    <text evidence="4">The sequence shown here is derived from an EMBL/GenBank/DDBJ whole genome shotgun (WGS) entry which is preliminary data.</text>
</comment>
<sequence length="419" mass="45445">MRKLSKASILSTLLLVLVFFIWQASPARAASAEKNGRISGVVVDGSNKQAPLVDQSVTLQMAQNNASHDVSTVKTDKTGKFTFPTVDTDQTITYVIYTQYQGAQYVSNAINFGNSTAKAVTVQVYEATQQMQNIAIVQSNVLVRNPDPAKGIITISQAFSFQNLNPKTFVGSLNASKGKPDALFFSLPAGVRNITLGAGFAGYQVLQIDKGFATNAALLPGSNDFSFSYELPYTQSNYNLSYQTQYPTVALSFLIDPNIHASSAQLTSAGIVNANNQEYHAYKATTLLPAQSTITIALSGLAVARSTNGSLAWNAGSIWLIVGILVLAAIIVMTWFLYRARRHRVGLQSRAAKTSAGKGEKDIAPAETLDPQQKLLQTLLALDQDYAAGKLNKATYEEKRNKTKARLRSLKSEKESVRR</sequence>
<dbReference type="RefSeq" id="WP_149401313.1">
    <property type="nucleotide sequence ID" value="NZ_BIXY01000021.1"/>
</dbReference>
<keyword evidence="2" id="KW-0812">Transmembrane</keyword>
<evidence type="ECO:0000313" key="4">
    <source>
        <dbReference type="EMBL" id="GCF08323.1"/>
    </source>
</evidence>
<feature type="transmembrane region" description="Helical" evidence="2">
    <location>
        <begin position="318"/>
        <end position="338"/>
    </location>
</feature>
<keyword evidence="5" id="KW-1185">Reference proteome</keyword>
<gene>
    <name evidence="4" type="ORF">KDI_18870</name>
</gene>
<dbReference type="OrthoDB" id="148365at2"/>
<organism evidence="4 5">
    <name type="scientific">Dictyobacter arantiisoli</name>
    <dbReference type="NCBI Taxonomy" id="2014874"/>
    <lineage>
        <taxon>Bacteria</taxon>
        <taxon>Bacillati</taxon>
        <taxon>Chloroflexota</taxon>
        <taxon>Ktedonobacteria</taxon>
        <taxon>Ktedonobacterales</taxon>
        <taxon>Dictyobacteraceae</taxon>
        <taxon>Dictyobacter</taxon>
    </lineage>
</organism>
<evidence type="ECO:0000313" key="5">
    <source>
        <dbReference type="Proteomes" id="UP000322530"/>
    </source>
</evidence>
<accession>A0A5A5TBD0</accession>
<keyword evidence="2" id="KW-0472">Membrane</keyword>
<evidence type="ECO:0000256" key="3">
    <source>
        <dbReference type="SAM" id="SignalP"/>
    </source>
</evidence>
<dbReference type="Proteomes" id="UP000322530">
    <property type="component" value="Unassembled WGS sequence"/>
</dbReference>
<protein>
    <recommendedName>
        <fullName evidence="6">Carboxypeptidase regulatory-like domain-containing protein</fullName>
    </recommendedName>
</protein>
<dbReference type="AlphaFoldDB" id="A0A5A5TBD0"/>
<keyword evidence="3" id="KW-0732">Signal</keyword>
<evidence type="ECO:0000256" key="1">
    <source>
        <dbReference type="SAM" id="MobiDB-lite"/>
    </source>
</evidence>
<dbReference type="EMBL" id="BIXY01000021">
    <property type="protein sequence ID" value="GCF08323.1"/>
    <property type="molecule type" value="Genomic_DNA"/>
</dbReference>
<feature type="region of interest" description="Disordered" evidence="1">
    <location>
        <begin position="400"/>
        <end position="419"/>
    </location>
</feature>
<evidence type="ECO:0008006" key="6">
    <source>
        <dbReference type="Google" id="ProtNLM"/>
    </source>
</evidence>
<reference evidence="4 5" key="1">
    <citation type="submission" date="2019-01" db="EMBL/GenBank/DDBJ databases">
        <title>Draft genome sequence of Dictyobacter sp. Uno17.</title>
        <authorList>
            <person name="Wang C.M."/>
            <person name="Zheng Y."/>
            <person name="Sakai Y."/>
            <person name="Abe K."/>
            <person name="Yokota A."/>
            <person name="Yabe S."/>
        </authorList>
    </citation>
    <scope>NUCLEOTIDE SEQUENCE [LARGE SCALE GENOMIC DNA]</scope>
    <source>
        <strain evidence="4 5">Uno17</strain>
    </source>
</reference>
<name>A0A5A5TBD0_9CHLR</name>
<feature type="signal peptide" evidence="3">
    <location>
        <begin position="1"/>
        <end position="29"/>
    </location>
</feature>
<keyword evidence="2" id="KW-1133">Transmembrane helix</keyword>
<feature type="chain" id="PRO_5023099599" description="Carboxypeptidase regulatory-like domain-containing protein" evidence="3">
    <location>
        <begin position="30"/>
        <end position="419"/>
    </location>
</feature>